<organism evidence="1">
    <name type="scientific">marine metagenome</name>
    <dbReference type="NCBI Taxonomy" id="408172"/>
    <lineage>
        <taxon>unclassified sequences</taxon>
        <taxon>metagenomes</taxon>
        <taxon>ecological metagenomes</taxon>
    </lineage>
</organism>
<accession>A0A382HR11</accession>
<protein>
    <submittedName>
        <fullName evidence="1">Uncharacterized protein</fullName>
    </submittedName>
</protein>
<name>A0A382HR11_9ZZZZ</name>
<feature type="non-terminal residue" evidence="1">
    <location>
        <position position="1"/>
    </location>
</feature>
<evidence type="ECO:0000313" key="1">
    <source>
        <dbReference type="EMBL" id="SVB89649.1"/>
    </source>
</evidence>
<dbReference type="AlphaFoldDB" id="A0A382HR11"/>
<dbReference type="EMBL" id="UINC01062745">
    <property type="protein sequence ID" value="SVB89649.1"/>
    <property type="molecule type" value="Genomic_DNA"/>
</dbReference>
<sequence>VDDQIEASRGRHRTFCQKTFFSAYYKHLIKSLNDESN</sequence>
<proteinExistence type="predicted"/>
<gene>
    <name evidence="1" type="ORF">METZ01_LOCUS242503</name>
</gene>
<reference evidence="1" key="1">
    <citation type="submission" date="2018-05" db="EMBL/GenBank/DDBJ databases">
        <authorList>
            <person name="Lanie J.A."/>
            <person name="Ng W.-L."/>
            <person name="Kazmierczak K.M."/>
            <person name="Andrzejewski T.M."/>
            <person name="Davidsen T.M."/>
            <person name="Wayne K.J."/>
            <person name="Tettelin H."/>
            <person name="Glass J.I."/>
            <person name="Rusch D."/>
            <person name="Podicherti R."/>
            <person name="Tsui H.-C.T."/>
            <person name="Winkler M.E."/>
        </authorList>
    </citation>
    <scope>NUCLEOTIDE SEQUENCE</scope>
</reference>